<keyword evidence="2" id="KW-1185">Reference proteome</keyword>
<dbReference type="RefSeq" id="WP_181751511.1">
    <property type="nucleotide sequence ID" value="NZ_JACEIQ010000006.1"/>
</dbReference>
<comment type="caution">
    <text evidence="1">The sequence shown here is derived from an EMBL/GenBank/DDBJ whole genome shotgun (WGS) entry which is preliminary data.</text>
</comment>
<dbReference type="PANTHER" id="PTHR11941">
    <property type="entry name" value="ENOYL-COA HYDRATASE-RELATED"/>
    <property type="match status" value="1"/>
</dbReference>
<dbReference type="Gene3D" id="3.90.226.10">
    <property type="entry name" value="2-enoyl-CoA Hydratase, Chain A, domain 1"/>
    <property type="match status" value="1"/>
</dbReference>
<dbReference type="InterPro" id="IPR029045">
    <property type="entry name" value="ClpP/crotonase-like_dom_sf"/>
</dbReference>
<proteinExistence type="predicted"/>
<evidence type="ECO:0000313" key="2">
    <source>
        <dbReference type="Proteomes" id="UP000535491"/>
    </source>
</evidence>
<dbReference type="PANTHER" id="PTHR11941:SF54">
    <property type="entry name" value="ENOYL-COA HYDRATASE, MITOCHONDRIAL"/>
    <property type="match status" value="1"/>
</dbReference>
<dbReference type="AlphaFoldDB" id="A0A7W2A845"/>
<evidence type="ECO:0000313" key="1">
    <source>
        <dbReference type="EMBL" id="MBA4494270.1"/>
    </source>
</evidence>
<protein>
    <submittedName>
        <fullName evidence="1">Enoyl-CoA hydratase/isomerase family protein</fullName>
    </submittedName>
</protein>
<reference evidence="1 2" key="1">
    <citation type="submission" date="2020-07" db="EMBL/GenBank/DDBJ databases">
        <authorList>
            <person name="Feng H."/>
        </authorList>
    </citation>
    <scope>NUCLEOTIDE SEQUENCE [LARGE SCALE GENOMIC DNA]</scope>
    <source>
        <strain evidence="2">s-10</strain>
    </source>
</reference>
<dbReference type="SUPFAM" id="SSF52096">
    <property type="entry name" value="ClpP/crotonase"/>
    <property type="match status" value="1"/>
</dbReference>
<gene>
    <name evidence="1" type="ORF">H1191_08125</name>
</gene>
<dbReference type="Pfam" id="PF00378">
    <property type="entry name" value="ECH_1"/>
    <property type="match status" value="1"/>
</dbReference>
<dbReference type="Proteomes" id="UP000535491">
    <property type="component" value="Unassembled WGS sequence"/>
</dbReference>
<dbReference type="GO" id="GO:0006635">
    <property type="term" value="P:fatty acid beta-oxidation"/>
    <property type="evidence" value="ECO:0007669"/>
    <property type="project" value="TreeGrafter"/>
</dbReference>
<organism evidence="1 2">
    <name type="scientific">Paenactinomyces guangxiensis</name>
    <dbReference type="NCBI Taxonomy" id="1490290"/>
    <lineage>
        <taxon>Bacteria</taxon>
        <taxon>Bacillati</taxon>
        <taxon>Bacillota</taxon>
        <taxon>Bacilli</taxon>
        <taxon>Bacillales</taxon>
        <taxon>Thermoactinomycetaceae</taxon>
        <taxon>Paenactinomyces</taxon>
    </lineage>
</organism>
<dbReference type="EMBL" id="JACEIQ010000006">
    <property type="protein sequence ID" value="MBA4494270.1"/>
    <property type="molecule type" value="Genomic_DNA"/>
</dbReference>
<dbReference type="InterPro" id="IPR001753">
    <property type="entry name" value="Enoyl-CoA_hydra/iso"/>
</dbReference>
<sequence length="258" mass="28880">MQTLLVDQQNGIGWIRFNRPEVRNAVNLQMIEELELIIDQWSRDEKIKVIVFKGDERAFVSGGDVEEFHQLTSKQEIYPVMERMGRLLEQVYQLDQITVAAVEGAAVGGGCEIAASCDFCLASDRAKFGMIQVKLGITTGWGGAGRLLHKIGTSRGLELLLTGDRITAQQAKELQLADKLISYENFEAEVATFAKRLADAPAKVMKTYKHIARQVERGVPSSALYPVEAESCSECWETEEHRQAVESFLSRTRGRDTR</sequence>
<dbReference type="CDD" id="cd06558">
    <property type="entry name" value="crotonase-like"/>
    <property type="match status" value="1"/>
</dbReference>
<dbReference type="GO" id="GO:0016853">
    <property type="term" value="F:isomerase activity"/>
    <property type="evidence" value="ECO:0007669"/>
    <property type="project" value="UniProtKB-KW"/>
</dbReference>
<accession>A0A7W2A845</accession>
<name>A0A7W2A845_9BACL</name>
<keyword evidence="1" id="KW-0413">Isomerase</keyword>